<feature type="region of interest" description="Disordered" evidence="1">
    <location>
        <begin position="143"/>
        <end position="221"/>
    </location>
</feature>
<dbReference type="AlphaFoldDB" id="A0A4V1M3H1"/>
<evidence type="ECO:0000313" key="2">
    <source>
        <dbReference type="EMBL" id="RXK36847.1"/>
    </source>
</evidence>
<organism evidence="2 3">
    <name type="scientific">Tremella mesenterica</name>
    <name type="common">Jelly fungus</name>
    <dbReference type="NCBI Taxonomy" id="5217"/>
    <lineage>
        <taxon>Eukaryota</taxon>
        <taxon>Fungi</taxon>
        <taxon>Dikarya</taxon>
        <taxon>Basidiomycota</taxon>
        <taxon>Agaricomycotina</taxon>
        <taxon>Tremellomycetes</taxon>
        <taxon>Tremellales</taxon>
        <taxon>Tremellaceae</taxon>
        <taxon>Tremella</taxon>
    </lineage>
</organism>
<proteinExistence type="predicted"/>
<sequence length="221" mass="25056">MSEHSRPFKEREELENNDNDESDNGGEAERDSEVYSPHLPFRSEVRGVTMVVQRRTITSTSSAGDWNWRVETDQTRMVVVFRDTFGEVLGQRTIVSWQQSRRWDVGKWVEETWQAGPANELFRITSYIRGSVFLTLRTYKPWDPSDTSDSTSTSDDVTELVERPSQDDSPQPSRDQAECHAPTSTGDNWNVARSGDHTNNGDAGGEKDTDEAEVGPHFPEV</sequence>
<evidence type="ECO:0000256" key="1">
    <source>
        <dbReference type="SAM" id="MobiDB-lite"/>
    </source>
</evidence>
<accession>A0A4V1M3H1</accession>
<protein>
    <submittedName>
        <fullName evidence="2">Uncharacterized protein</fullName>
    </submittedName>
</protein>
<gene>
    <name evidence="2" type="ORF">M231_05877</name>
</gene>
<feature type="compositionally biased region" description="Basic and acidic residues" evidence="1">
    <location>
        <begin position="1"/>
        <end position="14"/>
    </location>
</feature>
<comment type="caution">
    <text evidence="2">The sequence shown here is derived from an EMBL/GenBank/DDBJ whole genome shotgun (WGS) entry which is preliminary data.</text>
</comment>
<feature type="compositionally biased region" description="Low complexity" evidence="1">
    <location>
        <begin position="144"/>
        <end position="155"/>
    </location>
</feature>
<evidence type="ECO:0000313" key="3">
    <source>
        <dbReference type="Proteomes" id="UP000289152"/>
    </source>
</evidence>
<keyword evidence="3" id="KW-1185">Reference proteome</keyword>
<dbReference type="InParanoid" id="A0A4V1M3H1"/>
<reference evidence="2 3" key="1">
    <citation type="submission" date="2016-06" db="EMBL/GenBank/DDBJ databases">
        <title>Evolution of pathogenesis and genome organization in the Tremellales.</title>
        <authorList>
            <person name="Cuomo C."/>
            <person name="Litvintseva A."/>
            <person name="Heitman J."/>
            <person name="Chen Y."/>
            <person name="Sun S."/>
            <person name="Springer D."/>
            <person name="Dromer F."/>
            <person name="Young S."/>
            <person name="Zeng Q."/>
            <person name="Chapman S."/>
            <person name="Gujja S."/>
            <person name="Saif S."/>
            <person name="Birren B."/>
        </authorList>
    </citation>
    <scope>NUCLEOTIDE SEQUENCE [LARGE SCALE GENOMIC DNA]</scope>
    <source>
        <strain evidence="2 3">ATCC 28783</strain>
    </source>
</reference>
<feature type="region of interest" description="Disordered" evidence="1">
    <location>
        <begin position="1"/>
        <end position="36"/>
    </location>
</feature>
<feature type="compositionally biased region" description="Acidic residues" evidence="1">
    <location>
        <begin position="15"/>
        <end position="26"/>
    </location>
</feature>
<dbReference type="Proteomes" id="UP000289152">
    <property type="component" value="Unassembled WGS sequence"/>
</dbReference>
<name>A0A4V1M3H1_TREME</name>
<dbReference type="EMBL" id="SDIL01000085">
    <property type="protein sequence ID" value="RXK36847.1"/>
    <property type="molecule type" value="Genomic_DNA"/>
</dbReference>
<dbReference type="VEuPathDB" id="FungiDB:TREMEDRAFT_65120"/>